<name>A0A2T0U5B3_9SPHI</name>
<dbReference type="Proteomes" id="UP000238034">
    <property type="component" value="Unassembled WGS sequence"/>
</dbReference>
<evidence type="ECO:0000259" key="1">
    <source>
        <dbReference type="Pfam" id="PF01494"/>
    </source>
</evidence>
<proteinExistence type="predicted"/>
<comment type="caution">
    <text evidence="2">The sequence shown here is derived from an EMBL/GenBank/DDBJ whole genome shotgun (WGS) entry which is preliminary data.</text>
</comment>
<feature type="domain" description="FAD-binding" evidence="1">
    <location>
        <begin position="7"/>
        <end position="64"/>
    </location>
</feature>
<dbReference type="Gene3D" id="3.50.50.60">
    <property type="entry name" value="FAD/NAD(P)-binding domain"/>
    <property type="match status" value="1"/>
</dbReference>
<evidence type="ECO:0000313" key="2">
    <source>
        <dbReference type="EMBL" id="PRY53074.1"/>
    </source>
</evidence>
<organism evidence="2 3">
    <name type="scientific">Arcticibacter pallidicorallinus</name>
    <dbReference type="NCBI Taxonomy" id="1259464"/>
    <lineage>
        <taxon>Bacteria</taxon>
        <taxon>Pseudomonadati</taxon>
        <taxon>Bacteroidota</taxon>
        <taxon>Sphingobacteriia</taxon>
        <taxon>Sphingobacteriales</taxon>
        <taxon>Sphingobacteriaceae</taxon>
        <taxon>Arcticibacter</taxon>
    </lineage>
</organism>
<protein>
    <submittedName>
        <fullName evidence="2">Flavin-dependent dehydrogenase</fullName>
    </submittedName>
</protein>
<dbReference type="AlphaFoldDB" id="A0A2T0U5B3"/>
<dbReference type="PRINTS" id="PR00420">
    <property type="entry name" value="RNGMNOXGNASE"/>
</dbReference>
<gene>
    <name evidence="2" type="ORF">B0I27_10482</name>
</gene>
<reference evidence="2 3" key="1">
    <citation type="submission" date="2018-03" db="EMBL/GenBank/DDBJ databases">
        <title>Genomic Encyclopedia of Type Strains, Phase III (KMG-III): the genomes of soil and plant-associated and newly described type strains.</title>
        <authorList>
            <person name="Whitman W."/>
        </authorList>
    </citation>
    <scope>NUCLEOTIDE SEQUENCE [LARGE SCALE GENOMIC DNA]</scope>
    <source>
        <strain evidence="2 3">CGMCC 1.9313</strain>
    </source>
</reference>
<dbReference type="InterPro" id="IPR036188">
    <property type="entry name" value="FAD/NAD-bd_sf"/>
</dbReference>
<dbReference type="EMBL" id="PVTH01000004">
    <property type="protein sequence ID" value="PRY53074.1"/>
    <property type="molecule type" value="Genomic_DNA"/>
</dbReference>
<dbReference type="PANTHER" id="PTHR42685">
    <property type="entry name" value="GERANYLGERANYL DIPHOSPHATE REDUCTASE"/>
    <property type="match status" value="1"/>
</dbReference>
<evidence type="ECO:0000313" key="3">
    <source>
        <dbReference type="Proteomes" id="UP000238034"/>
    </source>
</evidence>
<dbReference type="Pfam" id="PF01494">
    <property type="entry name" value="FAD_binding_3"/>
    <property type="match status" value="1"/>
</dbReference>
<dbReference type="OrthoDB" id="1142316at2"/>
<dbReference type="GO" id="GO:0071949">
    <property type="term" value="F:FAD binding"/>
    <property type="evidence" value="ECO:0007669"/>
    <property type="project" value="InterPro"/>
</dbReference>
<dbReference type="SUPFAM" id="SSF51905">
    <property type="entry name" value="FAD/NAD(P)-binding domain"/>
    <property type="match status" value="1"/>
</dbReference>
<dbReference type="PANTHER" id="PTHR42685:SF22">
    <property type="entry name" value="CONDITIONED MEDIUM FACTOR RECEPTOR 1"/>
    <property type="match status" value="1"/>
</dbReference>
<dbReference type="InterPro" id="IPR050407">
    <property type="entry name" value="Geranylgeranyl_reductase"/>
</dbReference>
<keyword evidence="3" id="KW-1185">Reference proteome</keyword>
<sequence length="375" mass="41874">MKQKPSICIIGGGLAGLTNAILLARSGFPVTLIERKTYPFHKVCGEYVSNEVLPFLKALGIVPEQLGSSRISKLALSSPSGRTLSAALDLGGFGLSRFRLDHTLYKMALIDGVHIVEGEKVNDVLYSGGKIKITIAAGELEADLVIGSFGKRSNLDQKLMRPFFYRRSPYMAVKYFVRGDFSHDTIHLDNFDGGYCGFNKIEEDLFCLCYLTENRHLRTYGSIPAMEQEVLMKNPVLKRIFERAEFVWDRPESINEIAFERKTLVDRHILMCGDTAGMIAPLCGNGMAIAFHSAKILSGHIIRLCKDGINEKIRVQLEHEYMDSWRQEFAFRLKVGRGIQRLFGRPLLSELVLGAMAGVPSAIPALMSRTHGRPF</sequence>
<dbReference type="InterPro" id="IPR002938">
    <property type="entry name" value="FAD-bd"/>
</dbReference>
<accession>A0A2T0U5B3</accession>
<dbReference type="RefSeq" id="WP_106292659.1">
    <property type="nucleotide sequence ID" value="NZ_PVTH01000004.1"/>
</dbReference>